<dbReference type="RefSeq" id="WP_234995847.1">
    <property type="nucleotide sequence ID" value="NZ_FQVN01000007.1"/>
</dbReference>
<dbReference type="PROSITE" id="PS51257">
    <property type="entry name" value="PROKAR_LIPOPROTEIN"/>
    <property type="match status" value="1"/>
</dbReference>
<feature type="disulfide bond" evidence="2">
    <location>
        <begin position="134"/>
        <end position="146"/>
    </location>
</feature>
<feature type="disulfide bond" evidence="2">
    <location>
        <begin position="62"/>
        <end position="86"/>
    </location>
</feature>
<evidence type="ECO:0000256" key="3">
    <source>
        <dbReference type="SAM" id="SignalP"/>
    </source>
</evidence>
<keyword evidence="3" id="KW-0732">Signal</keyword>
<feature type="active site" evidence="1">
    <location>
        <position position="269"/>
    </location>
</feature>
<keyword evidence="2" id="KW-1015">Disulfide bond</keyword>
<dbReference type="GO" id="GO:0019433">
    <property type="term" value="P:triglyceride catabolic process"/>
    <property type="evidence" value="ECO:0007669"/>
    <property type="project" value="TreeGrafter"/>
</dbReference>
<feature type="signal peptide" evidence="3">
    <location>
        <begin position="1"/>
        <end position="33"/>
    </location>
</feature>
<dbReference type="InterPro" id="IPR037460">
    <property type="entry name" value="SEST-like"/>
</dbReference>
<dbReference type="AlphaFoldDB" id="A0A1M5I3B5"/>
<name>A0A1M5I3B5_STRHI</name>
<proteinExistence type="predicted"/>
<evidence type="ECO:0000259" key="4">
    <source>
        <dbReference type="Pfam" id="PF13472"/>
    </source>
</evidence>
<keyword evidence="6" id="KW-1185">Reference proteome</keyword>
<dbReference type="Proteomes" id="UP000184501">
    <property type="component" value="Unassembled WGS sequence"/>
</dbReference>
<evidence type="ECO:0000256" key="1">
    <source>
        <dbReference type="PIRSR" id="PIRSR637460-1"/>
    </source>
</evidence>
<protein>
    <submittedName>
        <fullName evidence="5">GDSL-like Lipase/Acylhydrolase family protein</fullName>
    </submittedName>
</protein>
<accession>A0A1M5I3B5</accession>
<dbReference type="PANTHER" id="PTHR37981:SF1">
    <property type="entry name" value="SGNH HYDROLASE-TYPE ESTERASE DOMAIN-CONTAINING PROTEIN"/>
    <property type="match status" value="1"/>
</dbReference>
<feature type="chain" id="PRO_5009910983" evidence="3">
    <location>
        <begin position="34"/>
        <end position="293"/>
    </location>
</feature>
<organism evidence="5 6">
    <name type="scientific">Streptoalloteichus hindustanus</name>
    <dbReference type="NCBI Taxonomy" id="2017"/>
    <lineage>
        <taxon>Bacteria</taxon>
        <taxon>Bacillati</taxon>
        <taxon>Actinomycetota</taxon>
        <taxon>Actinomycetes</taxon>
        <taxon>Pseudonocardiales</taxon>
        <taxon>Pseudonocardiaceae</taxon>
        <taxon>Streptoalloteichus</taxon>
    </lineage>
</organism>
<evidence type="ECO:0000256" key="2">
    <source>
        <dbReference type="PIRSR" id="PIRSR637460-2"/>
    </source>
</evidence>
<dbReference type="STRING" id="2017.SAMN05444320_10784"/>
<dbReference type="EMBL" id="FQVN01000007">
    <property type="protein sequence ID" value="SHG22795.1"/>
    <property type="molecule type" value="Genomic_DNA"/>
</dbReference>
<dbReference type="Gene3D" id="3.40.50.1110">
    <property type="entry name" value="SGNH hydrolase"/>
    <property type="match status" value="1"/>
</dbReference>
<reference evidence="5 6" key="1">
    <citation type="submission" date="2016-11" db="EMBL/GenBank/DDBJ databases">
        <authorList>
            <person name="Jaros S."/>
            <person name="Januszkiewicz K."/>
            <person name="Wedrychowicz H."/>
        </authorList>
    </citation>
    <scope>NUCLEOTIDE SEQUENCE [LARGE SCALE GENOMIC DNA]</scope>
    <source>
        <strain evidence="5 6">DSM 44523</strain>
    </source>
</reference>
<gene>
    <name evidence="5" type="ORF">SAMN05444320_10784</name>
</gene>
<evidence type="ECO:0000313" key="6">
    <source>
        <dbReference type="Proteomes" id="UP000184501"/>
    </source>
</evidence>
<feature type="disulfide bond" evidence="2">
    <location>
        <begin position="199"/>
        <end position="248"/>
    </location>
</feature>
<feature type="active site" description="Nucleophile" evidence="1">
    <location>
        <position position="47"/>
    </location>
</feature>
<feature type="domain" description="SGNH hydrolase-type esterase" evidence="4">
    <location>
        <begin position="43"/>
        <end position="277"/>
    </location>
</feature>
<sequence>MGIRLFLARRLRAAAVGLGVVTALSCLVSPASAAEDRALNYVALGDSSAAGPLIPQQIDLACLRSDRNWPHVLATRLGARLTDVSCSGATTDHLAGRQFGFVPPQYDALRANTDLVTIAIGANDIGLGPLVLSCIRLTPDGVGPSCRDLFGQNGRDVLAERIAATAPKLGAALEEIHRRSPRAQVAVVGYLTYFQPGGCWPRDPVWSEDADYIQAAFDRLHAMLADQARRHGSRYVDIRTPSAKHGACAPAGEKWLEGLVPTSAAAPYHPNAAGMAAAGGIVAKAVRRPAVAG</sequence>
<dbReference type="SUPFAM" id="SSF52266">
    <property type="entry name" value="SGNH hydrolase"/>
    <property type="match status" value="1"/>
</dbReference>
<dbReference type="Pfam" id="PF13472">
    <property type="entry name" value="Lipase_GDSL_2"/>
    <property type="match status" value="1"/>
</dbReference>
<dbReference type="GO" id="GO:0004806">
    <property type="term" value="F:triacylglycerol lipase activity"/>
    <property type="evidence" value="ECO:0007669"/>
    <property type="project" value="TreeGrafter"/>
</dbReference>
<dbReference type="CDD" id="cd01823">
    <property type="entry name" value="SEST_like"/>
    <property type="match status" value="1"/>
</dbReference>
<dbReference type="InterPro" id="IPR036514">
    <property type="entry name" value="SGNH_hydro_sf"/>
</dbReference>
<evidence type="ECO:0000313" key="5">
    <source>
        <dbReference type="EMBL" id="SHG22795.1"/>
    </source>
</evidence>
<dbReference type="PANTHER" id="PTHR37981">
    <property type="entry name" value="LIPASE 2"/>
    <property type="match status" value="1"/>
</dbReference>
<dbReference type="InterPro" id="IPR013830">
    <property type="entry name" value="SGNH_hydro"/>
</dbReference>
<keyword evidence="5" id="KW-0378">Hydrolase</keyword>